<keyword evidence="9 24" id="KW-0418">Kinase</keyword>
<dbReference type="SUPFAM" id="SSF52172">
    <property type="entry name" value="CheY-like"/>
    <property type="match status" value="2"/>
</dbReference>
<dbReference type="InterPro" id="IPR003660">
    <property type="entry name" value="HAMP_dom"/>
</dbReference>
<dbReference type="CDD" id="cd06225">
    <property type="entry name" value="HAMP"/>
    <property type="match status" value="1"/>
</dbReference>
<evidence type="ECO:0000256" key="17">
    <source>
        <dbReference type="SAM" id="Coils"/>
    </source>
</evidence>
<proteinExistence type="predicted"/>
<evidence type="ECO:0000313" key="24">
    <source>
        <dbReference type="EMBL" id="AXX92694.1"/>
    </source>
</evidence>
<feature type="modified residue" description="4-aspartylphosphate" evidence="16">
    <location>
        <position position="694"/>
    </location>
</feature>
<evidence type="ECO:0000256" key="8">
    <source>
        <dbReference type="ARBA" id="ARBA00022741"/>
    </source>
</evidence>
<keyword evidence="12" id="KW-0902">Two-component regulatory system</keyword>
<evidence type="ECO:0000256" key="5">
    <source>
        <dbReference type="ARBA" id="ARBA00022553"/>
    </source>
</evidence>
<dbReference type="PANTHER" id="PTHR45339">
    <property type="entry name" value="HYBRID SIGNAL TRANSDUCTION HISTIDINE KINASE J"/>
    <property type="match status" value="1"/>
</dbReference>
<evidence type="ECO:0000256" key="6">
    <source>
        <dbReference type="ARBA" id="ARBA00022679"/>
    </source>
</evidence>
<feature type="coiled-coil region" evidence="17">
    <location>
        <begin position="238"/>
        <end position="272"/>
    </location>
</feature>
<dbReference type="CDD" id="cd17546">
    <property type="entry name" value="REC_hyHK_CKI1_RcsC-like"/>
    <property type="match status" value="1"/>
</dbReference>
<organism evidence="25 26">
    <name type="scientific">Malaciobacter molluscorum LMG 25693</name>
    <dbReference type="NCBI Taxonomy" id="870501"/>
    <lineage>
        <taxon>Bacteria</taxon>
        <taxon>Pseudomonadati</taxon>
        <taxon>Campylobacterota</taxon>
        <taxon>Epsilonproteobacteria</taxon>
        <taxon>Campylobacterales</taxon>
        <taxon>Arcobacteraceae</taxon>
        <taxon>Malaciobacter</taxon>
    </lineage>
</organism>
<gene>
    <name evidence="24" type="ORF">AMOL_1729</name>
    <name evidence="25" type="ORF">CPU12_02380</name>
</gene>
<reference evidence="25 26" key="1">
    <citation type="submission" date="2017-09" db="EMBL/GenBank/DDBJ databases">
        <title>Arcobacter canalis sp. nov., a new species isolated from a water canal contaminated with urban sewage.</title>
        <authorList>
            <person name="Perez-Cataluna A."/>
            <person name="Salas-Masso N."/>
            <person name="Figueras M.J."/>
        </authorList>
    </citation>
    <scope>NUCLEOTIDE SEQUENCE [LARGE SCALE GENOMIC DNA]</scope>
    <source>
        <strain evidence="25 26">F98-3</strain>
    </source>
</reference>
<evidence type="ECO:0000256" key="13">
    <source>
        <dbReference type="ARBA" id="ARBA00023136"/>
    </source>
</evidence>
<keyword evidence="11 18" id="KW-1133">Transmembrane helix</keyword>
<dbReference type="InterPro" id="IPR036890">
    <property type="entry name" value="HATPase_C_sf"/>
</dbReference>
<dbReference type="SUPFAM" id="SSF55785">
    <property type="entry name" value="PYP-like sensor domain (PAS domain)"/>
    <property type="match status" value="1"/>
</dbReference>
<dbReference type="SUPFAM" id="SSF47384">
    <property type="entry name" value="Homodimeric domain of signal transducing histidine kinase"/>
    <property type="match status" value="1"/>
</dbReference>
<reference evidence="24 27" key="2">
    <citation type="submission" date="2018-08" db="EMBL/GenBank/DDBJ databases">
        <title>Complete genome of the Arcobacter molluscorum type strain LMG 25693.</title>
        <authorList>
            <person name="Miller W.G."/>
            <person name="Yee E."/>
            <person name="Bono J.L."/>
        </authorList>
    </citation>
    <scope>NUCLEOTIDE SEQUENCE [LARGE SCALE GENOMIC DNA]</scope>
    <source>
        <strain evidence="24 27">CECT 7696</strain>
    </source>
</reference>
<evidence type="ECO:0000313" key="25">
    <source>
        <dbReference type="EMBL" id="PHO19112.1"/>
    </source>
</evidence>
<dbReference type="SMART" id="SM00387">
    <property type="entry name" value="HATPase_c"/>
    <property type="match status" value="1"/>
</dbReference>
<feature type="transmembrane region" description="Helical" evidence="18">
    <location>
        <begin position="6"/>
        <end position="27"/>
    </location>
</feature>
<name>A0A2G1DKT3_9BACT</name>
<dbReference type="CDD" id="cd00156">
    <property type="entry name" value="REC"/>
    <property type="match status" value="1"/>
</dbReference>
<evidence type="ECO:0000256" key="2">
    <source>
        <dbReference type="ARBA" id="ARBA00004651"/>
    </source>
</evidence>
<feature type="domain" description="PAS" evidence="21">
    <location>
        <begin position="289"/>
        <end position="344"/>
    </location>
</feature>
<dbReference type="InterPro" id="IPR001789">
    <property type="entry name" value="Sig_transdc_resp-reg_receiver"/>
</dbReference>
<dbReference type="GO" id="GO:0005886">
    <property type="term" value="C:plasma membrane"/>
    <property type="evidence" value="ECO:0007669"/>
    <property type="project" value="UniProtKB-SubCell"/>
</dbReference>
<dbReference type="Pfam" id="PF00512">
    <property type="entry name" value="HisKA"/>
    <property type="match status" value="1"/>
</dbReference>
<feature type="transmembrane region" description="Helical" evidence="18">
    <location>
        <begin position="172"/>
        <end position="190"/>
    </location>
</feature>
<dbReference type="FunFam" id="3.30.565.10:FF:000010">
    <property type="entry name" value="Sensor histidine kinase RcsC"/>
    <property type="match status" value="1"/>
</dbReference>
<dbReference type="InterPro" id="IPR011006">
    <property type="entry name" value="CheY-like_superfamily"/>
</dbReference>
<dbReference type="GO" id="GO:0000155">
    <property type="term" value="F:phosphorelay sensor kinase activity"/>
    <property type="evidence" value="ECO:0007669"/>
    <property type="project" value="InterPro"/>
</dbReference>
<evidence type="ECO:0000256" key="1">
    <source>
        <dbReference type="ARBA" id="ARBA00000085"/>
    </source>
</evidence>
<evidence type="ECO:0000256" key="9">
    <source>
        <dbReference type="ARBA" id="ARBA00022777"/>
    </source>
</evidence>
<dbReference type="PANTHER" id="PTHR45339:SF1">
    <property type="entry name" value="HYBRID SIGNAL TRANSDUCTION HISTIDINE KINASE J"/>
    <property type="match status" value="1"/>
</dbReference>
<dbReference type="EC" id="2.7.13.3" evidence="3"/>
<dbReference type="Gene3D" id="1.10.287.130">
    <property type="match status" value="1"/>
</dbReference>
<feature type="domain" description="PAC" evidence="22">
    <location>
        <begin position="346"/>
        <end position="396"/>
    </location>
</feature>
<dbReference type="PROSITE" id="PS50109">
    <property type="entry name" value="HIS_KIN"/>
    <property type="match status" value="1"/>
</dbReference>
<dbReference type="Gene3D" id="6.10.340.10">
    <property type="match status" value="1"/>
</dbReference>
<dbReference type="SMART" id="SM00448">
    <property type="entry name" value="REC"/>
    <property type="match status" value="2"/>
</dbReference>
<dbReference type="InterPro" id="IPR036097">
    <property type="entry name" value="HisK_dim/P_sf"/>
</dbReference>
<dbReference type="KEGG" id="amol:AMOL_1729"/>
<feature type="domain" description="Response regulatory" evidence="20">
    <location>
        <begin position="645"/>
        <end position="760"/>
    </location>
</feature>
<keyword evidence="17" id="KW-0175">Coiled coil</keyword>
<dbReference type="EMBL" id="NXFY01000002">
    <property type="protein sequence ID" value="PHO19112.1"/>
    <property type="molecule type" value="Genomic_DNA"/>
</dbReference>
<dbReference type="InterPro" id="IPR000700">
    <property type="entry name" value="PAS-assoc_C"/>
</dbReference>
<dbReference type="CDD" id="cd00082">
    <property type="entry name" value="HisKA"/>
    <property type="match status" value="1"/>
</dbReference>
<evidence type="ECO:0000256" key="11">
    <source>
        <dbReference type="ARBA" id="ARBA00022989"/>
    </source>
</evidence>
<dbReference type="InterPro" id="IPR004358">
    <property type="entry name" value="Sig_transdc_His_kin-like_C"/>
</dbReference>
<dbReference type="Gene3D" id="3.40.50.2300">
    <property type="match status" value="2"/>
</dbReference>
<dbReference type="Gene3D" id="1.20.120.160">
    <property type="entry name" value="HPT domain"/>
    <property type="match status" value="1"/>
</dbReference>
<dbReference type="Gene3D" id="3.30.450.20">
    <property type="entry name" value="PAS domain"/>
    <property type="match status" value="1"/>
</dbReference>
<dbReference type="PROSITE" id="PS50113">
    <property type="entry name" value="PAC"/>
    <property type="match status" value="1"/>
</dbReference>
<dbReference type="PROSITE" id="PS50885">
    <property type="entry name" value="HAMP"/>
    <property type="match status" value="1"/>
</dbReference>
<dbReference type="SUPFAM" id="SSF47226">
    <property type="entry name" value="Histidine-containing phosphotransfer domain, HPT domain"/>
    <property type="match status" value="1"/>
</dbReference>
<dbReference type="Pfam" id="PF02518">
    <property type="entry name" value="HATPase_c"/>
    <property type="match status" value="1"/>
</dbReference>
<keyword evidence="6" id="KW-0808">Transferase</keyword>
<evidence type="ECO:0000256" key="4">
    <source>
        <dbReference type="ARBA" id="ARBA00022475"/>
    </source>
</evidence>
<feature type="domain" description="Response regulatory" evidence="20">
    <location>
        <begin position="786"/>
        <end position="902"/>
    </location>
</feature>
<evidence type="ECO:0000256" key="14">
    <source>
        <dbReference type="ARBA" id="ARBA00064003"/>
    </source>
</evidence>
<protein>
    <recommendedName>
        <fullName evidence="15">Sensory/regulatory protein RpfC</fullName>
        <ecNumber evidence="3">2.7.13.3</ecNumber>
    </recommendedName>
</protein>
<dbReference type="Gene3D" id="3.30.565.10">
    <property type="entry name" value="Histidine kinase-like ATPase, C-terminal domain"/>
    <property type="match status" value="1"/>
</dbReference>
<keyword evidence="7 18" id="KW-0812">Transmembrane</keyword>
<dbReference type="InterPro" id="IPR036641">
    <property type="entry name" value="HPT_dom_sf"/>
</dbReference>
<keyword evidence="10" id="KW-0067">ATP-binding</keyword>
<dbReference type="SUPFAM" id="SSF55874">
    <property type="entry name" value="ATPase domain of HSP90 chaperone/DNA topoisomerase II/histidine kinase"/>
    <property type="match status" value="1"/>
</dbReference>
<keyword evidence="26" id="KW-1185">Reference proteome</keyword>
<evidence type="ECO:0000313" key="27">
    <source>
        <dbReference type="Proteomes" id="UP000262712"/>
    </source>
</evidence>
<evidence type="ECO:0000259" key="23">
    <source>
        <dbReference type="PROSITE" id="PS50885"/>
    </source>
</evidence>
<dbReference type="InterPro" id="IPR005467">
    <property type="entry name" value="His_kinase_dom"/>
</dbReference>
<feature type="domain" description="Histidine kinase" evidence="19">
    <location>
        <begin position="414"/>
        <end position="631"/>
    </location>
</feature>
<dbReference type="NCBIfam" id="TIGR00229">
    <property type="entry name" value="sensory_box"/>
    <property type="match status" value="1"/>
</dbReference>
<evidence type="ECO:0000256" key="16">
    <source>
        <dbReference type="PROSITE-ProRule" id="PRU00169"/>
    </source>
</evidence>
<dbReference type="Pfam" id="PF13426">
    <property type="entry name" value="PAS_9"/>
    <property type="match status" value="1"/>
</dbReference>
<evidence type="ECO:0000259" key="22">
    <source>
        <dbReference type="PROSITE" id="PS50113"/>
    </source>
</evidence>
<evidence type="ECO:0000256" key="12">
    <source>
        <dbReference type="ARBA" id="ARBA00023012"/>
    </source>
</evidence>
<keyword evidence="8" id="KW-0547">Nucleotide-binding</keyword>
<dbReference type="EMBL" id="CP032098">
    <property type="protein sequence ID" value="AXX92694.1"/>
    <property type="molecule type" value="Genomic_DNA"/>
</dbReference>
<dbReference type="Proteomes" id="UP000221222">
    <property type="component" value="Unassembled WGS sequence"/>
</dbReference>
<comment type="subcellular location">
    <subcellularLocation>
        <location evidence="2">Cell membrane</location>
        <topology evidence="2">Multi-pass membrane protein</topology>
    </subcellularLocation>
</comment>
<dbReference type="SUPFAM" id="SSF158472">
    <property type="entry name" value="HAMP domain-like"/>
    <property type="match status" value="1"/>
</dbReference>
<evidence type="ECO:0000259" key="19">
    <source>
        <dbReference type="PROSITE" id="PS50109"/>
    </source>
</evidence>
<keyword evidence="13 18" id="KW-0472">Membrane</keyword>
<dbReference type="CDD" id="cd16922">
    <property type="entry name" value="HATPase_EvgS-ArcB-TorS-like"/>
    <property type="match status" value="1"/>
</dbReference>
<dbReference type="AlphaFoldDB" id="A0A2G1DKT3"/>
<comment type="subunit">
    <text evidence="14">At low DSF concentrations, interacts with RpfF.</text>
</comment>
<keyword evidence="5 16" id="KW-0597">Phosphoprotein</keyword>
<keyword evidence="4" id="KW-1003">Cell membrane</keyword>
<sequence>MSFEKKFILTILSIGSIIIFLFTYNNIQAQKQIFKSELEKRVDLIKNNLKEDAIYTIKYIKTDIENYISNNDFNKISEVLNNIKKRENVLGVTLIKNNNSVIFNNGVLLEKNVDTFNLEESSNSILISTPINTISNWGTLNLVYSLEKIQNETKIAKEQIEKRIKISIQDSILSSIFIAFIFAILGYIWSSRFIYPIILLTKIARKIAKGNLQEYKKLIKIKTNDEIGILSNTFMLMSQKLEISYNDLKLLNENLERKVLERTKELEESKKIYENLFEKSSDGILLIRGTTIINCNISATNILGYEKNQIIGKTPESLSPAFQPNKENSKLKSNRLIKEAFANGTNRFEWQSIKSNGELIWVEVVLTVISINNENIIHTVIRDITEKKEISYKLEKEKEKAELSTKAKSEFLANMSHEIRTPMNGIIGMSHLVLQTNLDDKQRTYLEKIDNSAKSLLSIINDILDLSKIEARQLSIVKTKFDLFLLVENSLCLVEYKAYEKNIDIIVNYSKDINNLLYGDSLRISQVLTNLLSNAIKFTDNGEISINISKTRENKYRFEVIDTGIGLSKEEQLKLFKAFSQADGSTTRKYGGTGLGLNISKQLVDLMNGQIGVDSKKGEGSNFFFEIPLEELQKSNFYEKIDDKKILIIEDNISWCKSIQKLLKNFHIDSSYIHSFDNIKEHLFKNKYDLIFLDWDIQKIDIMQSLLKIGNIIDLSKIILMTNSFSKDFIYKDTNKLGVSTFIKKPLNPLKISELLNGVTLKKKNVIKKIDMLNSKQQLSYLEKSTILLAEDNKINQEIILGLFEDTNIYIDIAQNGQECVDLYLKNRTKYDLILMDIQMPIMDGLEAAKILRKEDTSIPIIALTANAMLEDKKRTKNAKFNAHLDKPINVEELYKIVLTYISKKENIDENIVSNENLSNVVNIYKSKHLDTSKALNLLNNNISLYLNILEKFYKEYSDFNIKDKTENQKYIIIHTLKGLSLNIGALILHSLCESAQKKLTNDLIIKISEELNNVLNVITNILELHKKNKNKKDITLEKKKELFSKLIEASKTKLIKKCKPIVEELSNYNLGKEDSLKLEQIQNYLKRFDFKNLIKLLEK</sequence>
<feature type="modified residue" description="4-aspartylphosphate" evidence="16">
    <location>
        <position position="837"/>
    </location>
</feature>
<dbReference type="InterPro" id="IPR003594">
    <property type="entry name" value="HATPase_dom"/>
</dbReference>
<evidence type="ECO:0000259" key="20">
    <source>
        <dbReference type="PROSITE" id="PS50110"/>
    </source>
</evidence>
<dbReference type="PROSITE" id="PS50112">
    <property type="entry name" value="PAS"/>
    <property type="match status" value="1"/>
</dbReference>
<evidence type="ECO:0000256" key="18">
    <source>
        <dbReference type="SAM" id="Phobius"/>
    </source>
</evidence>
<dbReference type="FunFam" id="1.10.287.130:FF:000002">
    <property type="entry name" value="Two-component osmosensing histidine kinase"/>
    <property type="match status" value="1"/>
</dbReference>
<dbReference type="InterPro" id="IPR003661">
    <property type="entry name" value="HisK_dim/P_dom"/>
</dbReference>
<accession>A0A2G1DKT3</accession>
<dbReference type="CDD" id="cd00130">
    <property type="entry name" value="PAS"/>
    <property type="match status" value="1"/>
</dbReference>
<evidence type="ECO:0000256" key="15">
    <source>
        <dbReference type="ARBA" id="ARBA00068150"/>
    </source>
</evidence>
<dbReference type="SMART" id="SM00091">
    <property type="entry name" value="PAS"/>
    <property type="match status" value="1"/>
</dbReference>
<dbReference type="RefSeq" id="WP_099341472.1">
    <property type="nucleotide sequence ID" value="NZ_CP032098.1"/>
</dbReference>
<evidence type="ECO:0000256" key="10">
    <source>
        <dbReference type="ARBA" id="ARBA00022840"/>
    </source>
</evidence>
<dbReference type="PROSITE" id="PS50110">
    <property type="entry name" value="RESPONSE_REGULATORY"/>
    <property type="match status" value="2"/>
</dbReference>
<dbReference type="InterPro" id="IPR035965">
    <property type="entry name" value="PAS-like_dom_sf"/>
</dbReference>
<evidence type="ECO:0000259" key="21">
    <source>
        <dbReference type="PROSITE" id="PS50112"/>
    </source>
</evidence>
<evidence type="ECO:0000313" key="26">
    <source>
        <dbReference type="Proteomes" id="UP000221222"/>
    </source>
</evidence>
<dbReference type="SMART" id="SM00388">
    <property type="entry name" value="HisKA"/>
    <property type="match status" value="1"/>
</dbReference>
<dbReference type="Pfam" id="PF00072">
    <property type="entry name" value="Response_reg"/>
    <property type="match status" value="2"/>
</dbReference>
<feature type="domain" description="HAMP" evidence="23">
    <location>
        <begin position="191"/>
        <end position="246"/>
    </location>
</feature>
<dbReference type="PRINTS" id="PR00344">
    <property type="entry name" value="BCTRLSENSOR"/>
</dbReference>
<evidence type="ECO:0000256" key="3">
    <source>
        <dbReference type="ARBA" id="ARBA00012438"/>
    </source>
</evidence>
<dbReference type="GO" id="GO:0005524">
    <property type="term" value="F:ATP binding"/>
    <property type="evidence" value="ECO:0007669"/>
    <property type="project" value="UniProtKB-KW"/>
</dbReference>
<evidence type="ECO:0000256" key="7">
    <source>
        <dbReference type="ARBA" id="ARBA00022692"/>
    </source>
</evidence>
<comment type="catalytic activity">
    <reaction evidence="1">
        <text>ATP + protein L-histidine = ADP + protein N-phospho-L-histidine.</text>
        <dbReference type="EC" id="2.7.13.3"/>
    </reaction>
</comment>
<dbReference type="InterPro" id="IPR000014">
    <property type="entry name" value="PAS"/>
</dbReference>
<dbReference type="Proteomes" id="UP000262712">
    <property type="component" value="Chromosome"/>
</dbReference>